<evidence type="ECO:0000259" key="1">
    <source>
        <dbReference type="PROSITE" id="PS51782"/>
    </source>
</evidence>
<sequence length="462" mass="53830">MINSQETNKDISTSFVIDTIIHKVKRKQTLYTISKIYKISIQEIKRYNPKVKRDKLSRKMELIIPIKRNVKLDPVVLEKKEDSINYLIPKIHNINLIDSTFNKKFIKIAILAPFKLDEIELDSIENSKKYLKNLNLTSISLDFYSGAIMAFNKIKDYGLDLEVKILDTENDFGSISNILSQNKFEDFDFVLGPLIPRNIDQVSRSIVKSKTPLVSPLSSNEIEINENVIQSMPSKLIQRKRMLKYIDSLIDEEPDPCVMIIYDNKNRDVKDQLMARFPYSELINTDETNGLVDPEITDSLLVSSKNNFVFLESENLNVITSVSSLLNSQISKERSISMMTTFRSDVYENENISFEHLGNLNFTYPSYYMPVYDNEKINLFNDLYLEEFGKRPNKIAIRGHDITLDLILRVANRRRFVKSIKIGETEYLQNKFNYLPKNKGYINRSIYLIKHEKLNIIKLKED</sequence>
<proteinExistence type="predicted"/>
<dbReference type="SMART" id="SM00257">
    <property type="entry name" value="LysM"/>
    <property type="match status" value="1"/>
</dbReference>
<dbReference type="SUPFAM" id="SSF53822">
    <property type="entry name" value="Periplasmic binding protein-like I"/>
    <property type="match status" value="1"/>
</dbReference>
<accession>A0A381QV14</accession>
<dbReference type="InterPro" id="IPR036779">
    <property type="entry name" value="LysM_dom_sf"/>
</dbReference>
<feature type="domain" description="LysM" evidence="1">
    <location>
        <begin position="20"/>
        <end position="64"/>
    </location>
</feature>
<protein>
    <recommendedName>
        <fullName evidence="1">LysM domain-containing protein</fullName>
    </recommendedName>
</protein>
<dbReference type="Pfam" id="PF01476">
    <property type="entry name" value="LysM"/>
    <property type="match status" value="1"/>
</dbReference>
<dbReference type="CDD" id="cd00118">
    <property type="entry name" value="LysM"/>
    <property type="match status" value="1"/>
</dbReference>
<dbReference type="AlphaFoldDB" id="A0A381QV14"/>
<dbReference type="InterPro" id="IPR018392">
    <property type="entry name" value="LysM"/>
</dbReference>
<dbReference type="Gene3D" id="3.10.350.10">
    <property type="entry name" value="LysM domain"/>
    <property type="match status" value="1"/>
</dbReference>
<organism evidence="2">
    <name type="scientific">marine metagenome</name>
    <dbReference type="NCBI Taxonomy" id="408172"/>
    <lineage>
        <taxon>unclassified sequences</taxon>
        <taxon>metagenomes</taxon>
        <taxon>ecological metagenomes</taxon>
    </lineage>
</organism>
<name>A0A381QV14_9ZZZZ</name>
<reference evidence="2" key="1">
    <citation type="submission" date="2018-05" db="EMBL/GenBank/DDBJ databases">
        <authorList>
            <person name="Lanie J.A."/>
            <person name="Ng W.-L."/>
            <person name="Kazmierczak K.M."/>
            <person name="Andrzejewski T.M."/>
            <person name="Davidsen T.M."/>
            <person name="Wayne K.J."/>
            <person name="Tettelin H."/>
            <person name="Glass J.I."/>
            <person name="Rusch D."/>
            <person name="Podicherti R."/>
            <person name="Tsui H.-C.T."/>
            <person name="Winkler M.E."/>
        </authorList>
    </citation>
    <scope>NUCLEOTIDE SEQUENCE</scope>
</reference>
<dbReference type="PROSITE" id="PS51782">
    <property type="entry name" value="LYSM"/>
    <property type="match status" value="1"/>
</dbReference>
<dbReference type="EMBL" id="UINC01001542">
    <property type="protein sequence ID" value="SUZ83256.1"/>
    <property type="molecule type" value="Genomic_DNA"/>
</dbReference>
<dbReference type="SUPFAM" id="SSF54106">
    <property type="entry name" value="LysM domain"/>
    <property type="match status" value="1"/>
</dbReference>
<gene>
    <name evidence="2" type="ORF">METZ01_LOCUS36110</name>
</gene>
<dbReference type="InterPro" id="IPR028082">
    <property type="entry name" value="Peripla_BP_I"/>
</dbReference>
<evidence type="ECO:0000313" key="2">
    <source>
        <dbReference type="EMBL" id="SUZ83256.1"/>
    </source>
</evidence>